<evidence type="ECO:0000313" key="2">
    <source>
        <dbReference type="EMBL" id="MDT0581706.1"/>
    </source>
</evidence>
<comment type="caution">
    <text evidence="2">The sequence shown here is derived from an EMBL/GenBank/DDBJ whole genome shotgun (WGS) entry which is preliminary data.</text>
</comment>
<reference evidence="2 3" key="1">
    <citation type="submission" date="2023-09" db="EMBL/GenBank/DDBJ databases">
        <authorList>
            <person name="Rey-Velasco X."/>
        </authorList>
    </citation>
    <scope>NUCLEOTIDE SEQUENCE [LARGE SCALE GENOMIC DNA]</scope>
    <source>
        <strain evidence="2 3">W409</strain>
    </source>
</reference>
<dbReference type="RefSeq" id="WP_311360484.1">
    <property type="nucleotide sequence ID" value="NZ_JAVRIE010000001.1"/>
</dbReference>
<protein>
    <submittedName>
        <fullName evidence="2">Uncharacterized protein</fullName>
    </submittedName>
</protein>
<sequence>MMQEPKKPKNYIRDQVIIVLLAVAVFFIVMKIISSPYAIVPAALLFYQITDGIWFKEYNSKKSEYQERLDREAAADREKARVNSLYSENSKVNENIAKYKQLQQEKRAKAKWWQFWI</sequence>
<dbReference type="Proteomes" id="UP001249020">
    <property type="component" value="Unassembled WGS sequence"/>
</dbReference>
<feature type="transmembrane region" description="Helical" evidence="1">
    <location>
        <begin position="12"/>
        <end position="30"/>
    </location>
</feature>
<name>A0AAW8R0H7_9ALTE</name>
<proteinExistence type="predicted"/>
<dbReference type="EMBL" id="JAVRIE010000001">
    <property type="protein sequence ID" value="MDT0581706.1"/>
    <property type="molecule type" value="Genomic_DNA"/>
</dbReference>
<dbReference type="AlphaFoldDB" id="A0AAW8R0H7"/>
<accession>A0AAW8R0H7</accession>
<organism evidence="2 3">
    <name type="scientific">Brumicola blandensis</name>
    <dbReference type="NCBI Taxonomy" id="3075611"/>
    <lineage>
        <taxon>Bacteria</taxon>
        <taxon>Pseudomonadati</taxon>
        <taxon>Pseudomonadota</taxon>
        <taxon>Gammaproteobacteria</taxon>
        <taxon>Alteromonadales</taxon>
        <taxon>Alteromonadaceae</taxon>
        <taxon>Brumicola</taxon>
    </lineage>
</organism>
<keyword evidence="1" id="KW-0812">Transmembrane</keyword>
<keyword evidence="1" id="KW-1133">Transmembrane helix</keyword>
<evidence type="ECO:0000313" key="3">
    <source>
        <dbReference type="Proteomes" id="UP001249020"/>
    </source>
</evidence>
<keyword evidence="1" id="KW-0472">Membrane</keyword>
<keyword evidence="3" id="KW-1185">Reference proteome</keyword>
<gene>
    <name evidence="2" type="ORF">RM544_04075</name>
</gene>
<evidence type="ECO:0000256" key="1">
    <source>
        <dbReference type="SAM" id="Phobius"/>
    </source>
</evidence>